<feature type="active site" description="Proton acceptor; for ring-opening step" evidence="3">
    <location>
        <position position="138"/>
    </location>
</feature>
<dbReference type="Pfam" id="PF01182">
    <property type="entry name" value="Glucosamine_iso"/>
    <property type="match status" value="1"/>
</dbReference>
<reference evidence="5 6" key="1">
    <citation type="submission" date="2021-01" db="EMBL/GenBank/DDBJ databases">
        <title>Genomic Encyclopedia of Type Strains, Phase IV (KMG-IV): sequencing the most valuable type-strain genomes for metagenomic binning, comparative biology and taxonomic classification.</title>
        <authorList>
            <person name="Goeker M."/>
        </authorList>
    </citation>
    <scope>NUCLEOTIDE SEQUENCE [LARGE SCALE GENOMIC DNA]</scope>
    <source>
        <strain evidence="5 6">DSM 100968</strain>
    </source>
</reference>
<organism evidence="5 6">
    <name type="scientific">Sporolactobacillus spathodeae</name>
    <dbReference type="NCBI Taxonomy" id="1465502"/>
    <lineage>
        <taxon>Bacteria</taxon>
        <taxon>Bacillati</taxon>
        <taxon>Bacillota</taxon>
        <taxon>Bacilli</taxon>
        <taxon>Bacillales</taxon>
        <taxon>Sporolactobacillaceae</taxon>
        <taxon>Sporolactobacillus</taxon>
    </lineage>
</organism>
<feature type="active site" description="Proton acceptor; for enolization step" evidence="3">
    <location>
        <position position="67"/>
    </location>
</feature>
<gene>
    <name evidence="3" type="primary">nagB</name>
    <name evidence="5" type="ORF">JOC27_002324</name>
</gene>
<dbReference type="Proteomes" id="UP000823201">
    <property type="component" value="Unassembled WGS sequence"/>
</dbReference>
<dbReference type="InterPro" id="IPR018321">
    <property type="entry name" value="Glucosamine6P_isomerase_CS"/>
</dbReference>
<comment type="catalytic activity">
    <reaction evidence="3">
        <text>alpha-D-glucosamine 6-phosphate + H2O = beta-D-fructose 6-phosphate + NH4(+)</text>
        <dbReference type="Rhea" id="RHEA:12172"/>
        <dbReference type="ChEBI" id="CHEBI:15377"/>
        <dbReference type="ChEBI" id="CHEBI:28938"/>
        <dbReference type="ChEBI" id="CHEBI:57634"/>
        <dbReference type="ChEBI" id="CHEBI:75989"/>
        <dbReference type="EC" id="3.5.99.6"/>
    </reaction>
</comment>
<keyword evidence="1 3" id="KW-0378">Hydrolase</keyword>
<evidence type="ECO:0000256" key="1">
    <source>
        <dbReference type="ARBA" id="ARBA00022801"/>
    </source>
</evidence>
<comment type="pathway">
    <text evidence="3">Amino-sugar metabolism; N-acetylneuraminate degradation; D-fructose 6-phosphate from N-acetylneuraminate: step 5/5.</text>
</comment>
<keyword evidence="2 3" id="KW-0119">Carbohydrate metabolism</keyword>
<comment type="caution">
    <text evidence="5">The sequence shown here is derived from an EMBL/GenBank/DDBJ whole genome shotgun (WGS) entry which is preliminary data.</text>
</comment>
<comment type="similarity">
    <text evidence="3">Belongs to the glucosamine/galactosamine-6-phosphate isomerase family. NagB subfamily.</text>
</comment>
<accession>A0ABS2QB62</accession>
<dbReference type="PANTHER" id="PTHR11280:SF5">
    <property type="entry name" value="GLUCOSAMINE-6-PHOSPHATE ISOMERASE"/>
    <property type="match status" value="1"/>
</dbReference>
<dbReference type="Gene3D" id="3.40.50.1360">
    <property type="match status" value="1"/>
</dbReference>
<comment type="function">
    <text evidence="3">Catalyzes the reversible isomerization-deamination of glucosamine 6-phosphate (GlcN6P) to form fructose 6-phosphate (Fru6P) and ammonium ion.</text>
</comment>
<dbReference type="NCBIfam" id="TIGR00502">
    <property type="entry name" value="nagB"/>
    <property type="match status" value="1"/>
</dbReference>
<dbReference type="PANTHER" id="PTHR11280">
    <property type="entry name" value="GLUCOSAMINE-6-PHOSPHATE ISOMERASE"/>
    <property type="match status" value="1"/>
</dbReference>
<name>A0ABS2QB62_9BACL</name>
<dbReference type="InterPro" id="IPR037171">
    <property type="entry name" value="NagB/RpiA_transferase-like"/>
</dbReference>
<evidence type="ECO:0000256" key="3">
    <source>
        <dbReference type="HAMAP-Rule" id="MF_01241"/>
    </source>
</evidence>
<dbReference type="SUPFAM" id="SSF100950">
    <property type="entry name" value="NagB/RpiA/CoA transferase-like"/>
    <property type="match status" value="1"/>
</dbReference>
<dbReference type="InterPro" id="IPR004547">
    <property type="entry name" value="Glucosamine6P_isomerase"/>
</dbReference>
<proteinExistence type="inferred from homology"/>
<dbReference type="EMBL" id="JAFBEV010000025">
    <property type="protein sequence ID" value="MBM7658861.1"/>
    <property type="molecule type" value="Genomic_DNA"/>
</dbReference>
<feature type="active site" description="For ring-opening step" evidence="3">
    <location>
        <position position="143"/>
    </location>
</feature>
<keyword evidence="6" id="KW-1185">Reference proteome</keyword>
<comment type="caution">
    <text evidence="3">Lacks conserved residue(s) required for the propagation of feature annotation.</text>
</comment>
<evidence type="ECO:0000313" key="5">
    <source>
        <dbReference type="EMBL" id="MBM7658861.1"/>
    </source>
</evidence>
<evidence type="ECO:0000313" key="6">
    <source>
        <dbReference type="Proteomes" id="UP000823201"/>
    </source>
</evidence>
<dbReference type="GO" id="GO:0004342">
    <property type="term" value="F:glucosamine-6-phosphate deaminase activity"/>
    <property type="evidence" value="ECO:0007669"/>
    <property type="project" value="UniProtKB-EC"/>
</dbReference>
<evidence type="ECO:0000256" key="2">
    <source>
        <dbReference type="ARBA" id="ARBA00023277"/>
    </source>
</evidence>
<dbReference type="HAMAP" id="MF_01241">
    <property type="entry name" value="GlcN6P_deamin"/>
    <property type="match status" value="1"/>
</dbReference>
<dbReference type="EC" id="3.5.99.6" evidence="3"/>
<feature type="domain" description="Glucosamine/galactosamine-6-phosphate isomerase" evidence="4">
    <location>
        <begin position="9"/>
        <end position="225"/>
    </location>
</feature>
<dbReference type="InterPro" id="IPR006148">
    <property type="entry name" value="Glc/Gal-6P_isomerase"/>
</dbReference>
<evidence type="ECO:0000259" key="4">
    <source>
        <dbReference type="Pfam" id="PF01182"/>
    </source>
</evidence>
<sequence length="250" mass="27201">MKLICVKDAAEMSAYAAKQIGDAVRRNPKLVLGLATGGTPKETYRLLVEEYNKKAISFRNVRTVNLDEYVGLSSADPNSYRMYMKQNLFDKIDISFDNCHLPDGIASSPSDACVRYDRMINELNGIDLQLLGIGRNGHIGFNEPGTPFDAGTHLVKLSESTRKANARYFHSEEEVPKQAITMGIGTILKSRAILLIVSGSSKADAMGRLLSLNGPDPAFPASALLMHPDVTVIADREALSKSKIKAGATE</sequence>
<dbReference type="CDD" id="cd01399">
    <property type="entry name" value="GlcN6P_deaminase"/>
    <property type="match status" value="1"/>
</dbReference>
<dbReference type="RefSeq" id="WP_205007411.1">
    <property type="nucleotide sequence ID" value="NZ_CBCRXA010000024.1"/>
</dbReference>
<feature type="active site" description="For ring-opening step" evidence="3">
    <location>
        <position position="136"/>
    </location>
</feature>
<dbReference type="PROSITE" id="PS01161">
    <property type="entry name" value="GLC_GALNAC_ISOMERASE"/>
    <property type="match status" value="1"/>
</dbReference>
<protein>
    <recommendedName>
        <fullName evidence="3">Glucosamine-6-phosphate deaminase</fullName>
        <ecNumber evidence="3">3.5.99.6</ecNumber>
    </recommendedName>
    <alternativeName>
        <fullName evidence="3">GlcN6P deaminase</fullName>
        <shortName evidence="3">GNPDA</shortName>
    </alternativeName>
    <alternativeName>
        <fullName evidence="3">Glucosamine-6-phosphate isomerase</fullName>
    </alternativeName>
</protein>